<dbReference type="PROSITE" id="PS51198">
    <property type="entry name" value="UVRD_HELICASE_ATP_BIND"/>
    <property type="match status" value="1"/>
</dbReference>
<dbReference type="EMBL" id="CP027226">
    <property type="protein sequence ID" value="AVM41783.1"/>
    <property type="molecule type" value="Genomic_DNA"/>
</dbReference>
<dbReference type="OrthoDB" id="9787585at2"/>
<feature type="domain" description="UvrD-like helicase ATP-binding" evidence="7">
    <location>
        <begin position="207"/>
        <end position="534"/>
    </location>
</feature>
<dbReference type="SUPFAM" id="SSF52540">
    <property type="entry name" value="P-loop containing nucleoside triphosphate hydrolases"/>
    <property type="match status" value="1"/>
</dbReference>
<keyword evidence="3 5" id="KW-0347">Helicase</keyword>
<feature type="coiled-coil region" evidence="6">
    <location>
        <begin position="555"/>
        <end position="583"/>
    </location>
</feature>
<dbReference type="RefSeq" id="WP_106011771.1">
    <property type="nucleotide sequence ID" value="NZ_CP027226.1"/>
</dbReference>
<dbReference type="GO" id="GO:0003677">
    <property type="term" value="F:DNA binding"/>
    <property type="evidence" value="ECO:0007669"/>
    <property type="project" value="InterPro"/>
</dbReference>
<dbReference type="PANTHER" id="PTHR11070">
    <property type="entry name" value="UVRD / RECB / PCRA DNA HELICASE FAMILY MEMBER"/>
    <property type="match status" value="1"/>
</dbReference>
<dbReference type="InterPro" id="IPR027417">
    <property type="entry name" value="P-loop_NTPase"/>
</dbReference>
<keyword evidence="1 5" id="KW-0547">Nucleotide-binding</keyword>
<name>A0A2S0KL70_9FIRM</name>
<dbReference type="Proteomes" id="UP000237947">
    <property type="component" value="Chromosome"/>
</dbReference>
<evidence type="ECO:0000256" key="3">
    <source>
        <dbReference type="ARBA" id="ARBA00022806"/>
    </source>
</evidence>
<dbReference type="GO" id="GO:0000725">
    <property type="term" value="P:recombinational repair"/>
    <property type="evidence" value="ECO:0007669"/>
    <property type="project" value="TreeGrafter"/>
</dbReference>
<dbReference type="GO" id="GO:0005829">
    <property type="term" value="C:cytosol"/>
    <property type="evidence" value="ECO:0007669"/>
    <property type="project" value="TreeGrafter"/>
</dbReference>
<keyword evidence="9" id="KW-1185">Reference proteome</keyword>
<evidence type="ECO:0000256" key="5">
    <source>
        <dbReference type="PROSITE-ProRule" id="PRU00560"/>
    </source>
</evidence>
<dbReference type="KEGG" id="fsa:C5Q98_00415"/>
<keyword evidence="4 5" id="KW-0067">ATP-binding</keyword>
<keyword evidence="6" id="KW-0175">Coiled coil</keyword>
<evidence type="ECO:0000256" key="2">
    <source>
        <dbReference type="ARBA" id="ARBA00022801"/>
    </source>
</evidence>
<gene>
    <name evidence="8" type="ORF">C5Q98_00415</name>
</gene>
<dbReference type="InterPro" id="IPR014016">
    <property type="entry name" value="UvrD-like_ATP-bd"/>
</dbReference>
<keyword evidence="2 5" id="KW-0378">Hydrolase</keyword>
<dbReference type="PANTHER" id="PTHR11070:SF17">
    <property type="entry name" value="DNA HELICASE IV"/>
    <property type="match status" value="1"/>
</dbReference>
<protein>
    <recommendedName>
        <fullName evidence="7">UvrD-like helicase ATP-binding domain-containing protein</fullName>
    </recommendedName>
</protein>
<dbReference type="Gene3D" id="3.40.50.300">
    <property type="entry name" value="P-loop containing nucleotide triphosphate hydrolases"/>
    <property type="match status" value="2"/>
</dbReference>
<reference evidence="9" key="1">
    <citation type="submission" date="2018-02" db="EMBL/GenBank/DDBJ databases">
        <authorList>
            <person name="Holder M.E."/>
            <person name="Ajami N.J."/>
            <person name="Petrosino J.F."/>
        </authorList>
    </citation>
    <scope>NUCLEOTIDE SEQUENCE [LARGE SCALE GENOMIC DNA]</scope>
    <source>
        <strain evidence="9">CCUG 47711</strain>
    </source>
</reference>
<evidence type="ECO:0000313" key="9">
    <source>
        <dbReference type="Proteomes" id="UP000237947"/>
    </source>
</evidence>
<evidence type="ECO:0000256" key="4">
    <source>
        <dbReference type="ARBA" id="ARBA00022840"/>
    </source>
</evidence>
<dbReference type="GO" id="GO:0016787">
    <property type="term" value="F:hydrolase activity"/>
    <property type="evidence" value="ECO:0007669"/>
    <property type="project" value="UniProtKB-UniRule"/>
</dbReference>
<dbReference type="GO" id="GO:0043138">
    <property type="term" value="F:3'-5' DNA helicase activity"/>
    <property type="evidence" value="ECO:0007669"/>
    <property type="project" value="TreeGrafter"/>
</dbReference>
<dbReference type="Pfam" id="PF00580">
    <property type="entry name" value="UvrD-helicase"/>
    <property type="match status" value="1"/>
</dbReference>
<dbReference type="GO" id="GO:0005524">
    <property type="term" value="F:ATP binding"/>
    <property type="evidence" value="ECO:0007669"/>
    <property type="project" value="UniProtKB-UniRule"/>
</dbReference>
<evidence type="ECO:0000313" key="8">
    <source>
        <dbReference type="EMBL" id="AVM41783.1"/>
    </source>
</evidence>
<dbReference type="InterPro" id="IPR000212">
    <property type="entry name" value="DNA_helicase_UvrD/REP"/>
</dbReference>
<accession>A0A2S0KL70</accession>
<sequence>MDKLFQDELNYLNETLAYIEQRLEYLLSNNERRENESREIMREAYSEGLELKEEDGNGHFDSSMVQNELRQQAEVISAQKAETVVLQNLYKRPYFAHIDFKFGEEDEAEAVYIGLKDIIDLDNFRQYAVDWRAPIADLYYNYKELGPVSFMSKDQEIKGEILAKYQLLIEKAKLINVLDTSEQINDEVLQIALSKMGSATMKNIVETIQAEQNKIIRAEPNRTLIVQGVAGSGKTSIALHRAAYLIYLMPDIEAADMLLISPSISFANYIASVLPSLGERNISYATLESIEQLEISDVNSRFSDYNFVPSTREKMEIFSKFGVVDYIYDFADFIENAIFTAKAIELDNEVYVKQNTVDNLFRQNYKFLPVFARNNSILQHVEDIIGNKNLFDEKKDEIQNQINSMYVLDNLSNIYSVFAKWLESEKQISSAYFDPSNMDEIDLSILALLKILLYGASDSDWVKHVIVDEMQDLLPTDHEVIRLLFTCPRTILGDENQAVRYELDKNYLEQLEELYTRDKLRVESFTLNRSYRSTAQITNFAKNIIESDTILALSRDGEEVEIVEVKEEIKEQAEQKRDELIYKDLLKLREEEYNTVAVIAKDKNELNRFKQSLKSIMAADTANKDILLNSFLREEEEFAATLCDIAGSKGIEFDAVILLNASDEQYNSELDRTKLYVACTRPLHNLKLYAIGDKSRFIG</sequence>
<dbReference type="AlphaFoldDB" id="A0A2S0KL70"/>
<evidence type="ECO:0000259" key="7">
    <source>
        <dbReference type="PROSITE" id="PS51198"/>
    </source>
</evidence>
<evidence type="ECO:0000256" key="6">
    <source>
        <dbReference type="SAM" id="Coils"/>
    </source>
</evidence>
<organism evidence="8 9">
    <name type="scientific">Fastidiosipila sanguinis</name>
    <dbReference type="NCBI Taxonomy" id="236753"/>
    <lineage>
        <taxon>Bacteria</taxon>
        <taxon>Bacillati</taxon>
        <taxon>Bacillota</taxon>
        <taxon>Clostridia</taxon>
        <taxon>Eubacteriales</taxon>
        <taxon>Oscillospiraceae</taxon>
        <taxon>Fastidiosipila</taxon>
    </lineage>
</organism>
<evidence type="ECO:0000256" key="1">
    <source>
        <dbReference type="ARBA" id="ARBA00022741"/>
    </source>
</evidence>
<proteinExistence type="predicted"/>
<feature type="binding site" evidence="5">
    <location>
        <begin position="228"/>
        <end position="235"/>
    </location>
    <ligand>
        <name>ATP</name>
        <dbReference type="ChEBI" id="CHEBI:30616"/>
    </ligand>
</feature>